<evidence type="ECO:0000256" key="2">
    <source>
        <dbReference type="SAM" id="MobiDB-lite"/>
    </source>
</evidence>
<proteinExistence type="inferred from homology"/>
<protein>
    <recommendedName>
        <fullName evidence="5">Vacuolar import and degradation protein</fullName>
    </recommendedName>
</protein>
<keyword evidence="4" id="KW-1185">Reference proteome</keyword>
<dbReference type="InterPro" id="IPR018618">
    <property type="entry name" value="GID4/10-like"/>
</dbReference>
<dbReference type="Proteomes" id="UP001600888">
    <property type="component" value="Unassembled WGS sequence"/>
</dbReference>
<dbReference type="EMBL" id="JBAWTH010000058">
    <property type="protein sequence ID" value="KAL2281306.1"/>
    <property type="molecule type" value="Genomic_DNA"/>
</dbReference>
<dbReference type="Pfam" id="PF09783">
    <property type="entry name" value="Vac_ImportDeg"/>
    <property type="match status" value="1"/>
</dbReference>
<feature type="compositionally biased region" description="Pro residues" evidence="2">
    <location>
        <begin position="1"/>
        <end position="12"/>
    </location>
</feature>
<evidence type="ECO:0000313" key="4">
    <source>
        <dbReference type="Proteomes" id="UP001600888"/>
    </source>
</evidence>
<reference evidence="3 4" key="1">
    <citation type="submission" date="2024-03" db="EMBL/GenBank/DDBJ databases">
        <title>A high-quality draft genome sequence of Diaporthe vaccinii, a causative agent of upright dieback and viscid rot disease in cranberry plants.</title>
        <authorList>
            <person name="Sarrasin M."/>
            <person name="Lang B.F."/>
            <person name="Burger G."/>
        </authorList>
    </citation>
    <scope>NUCLEOTIDE SEQUENCE [LARGE SCALE GENOMIC DNA]</scope>
    <source>
        <strain evidence="3 4">IS7</strain>
    </source>
</reference>
<evidence type="ECO:0000313" key="3">
    <source>
        <dbReference type="EMBL" id="KAL2281306.1"/>
    </source>
</evidence>
<feature type="compositionally biased region" description="Polar residues" evidence="2">
    <location>
        <begin position="63"/>
        <end position="98"/>
    </location>
</feature>
<comment type="similarity">
    <text evidence="1">Belongs to the GID4/VID24 family.</text>
</comment>
<dbReference type="PANTHER" id="PTHR14534">
    <property type="entry name" value="VACUOLAR IMPORT AND DEGRADATION PROTEIN 24"/>
    <property type="match status" value="1"/>
</dbReference>
<evidence type="ECO:0008006" key="5">
    <source>
        <dbReference type="Google" id="ProtNLM"/>
    </source>
</evidence>
<name>A0ABR4EGA1_9PEZI</name>
<organism evidence="3 4">
    <name type="scientific">Diaporthe vaccinii</name>
    <dbReference type="NCBI Taxonomy" id="105482"/>
    <lineage>
        <taxon>Eukaryota</taxon>
        <taxon>Fungi</taxon>
        <taxon>Dikarya</taxon>
        <taxon>Ascomycota</taxon>
        <taxon>Pezizomycotina</taxon>
        <taxon>Sordariomycetes</taxon>
        <taxon>Sordariomycetidae</taxon>
        <taxon>Diaporthales</taxon>
        <taxon>Diaporthaceae</taxon>
        <taxon>Diaporthe</taxon>
        <taxon>Diaporthe eres species complex</taxon>
    </lineage>
</organism>
<comment type="caution">
    <text evidence="3">The sequence shown here is derived from an EMBL/GenBank/DDBJ whole genome shotgun (WGS) entry which is preliminary data.</text>
</comment>
<dbReference type="PANTHER" id="PTHR14534:SF3">
    <property type="entry name" value="GID COMPLEX SUBUNIT 4 HOMOLOG"/>
    <property type="match status" value="1"/>
</dbReference>
<evidence type="ECO:0000256" key="1">
    <source>
        <dbReference type="ARBA" id="ARBA00061469"/>
    </source>
</evidence>
<sequence>MPTPSSPGPQPPYTIAATCPDPDEQQTAEHPSSNWHTRSDAYVSTHDVSRRAARHSSLEQDVDTSPSSTRSPLEPQSLSSDGPTTDVAATSPSTADTQSRNDQHPMAETDDERTDSPYDVTSSDSLHISRPRHGVGTGTSSRPDIDMHNSTDLNHGMEEEYALPSMGYGFPSKRVIPASPSTYLRAGSRFKGTQQSERQVYEVQVEIKYVDLRESFLCGYLRIQGLTDDHPTLTTYFEGEIIGNKYGFMTKHESWGANDKTDLSHWAKFPAFRPYSKQARRGSAVVIKDIAQSEHIFMRWKERFLVPDHRVRTISGASFEGFYYICFNQVQGEINGIYFHSKSER</sequence>
<gene>
    <name evidence="3" type="ORF">FJTKL_11727</name>
</gene>
<feature type="region of interest" description="Disordered" evidence="2">
    <location>
        <begin position="1"/>
        <end position="152"/>
    </location>
</feature>
<accession>A0ABR4EGA1</accession>